<keyword evidence="1" id="KW-1133">Transmembrane helix</keyword>
<evidence type="ECO:0000313" key="2">
    <source>
        <dbReference type="EMBL" id="KGR82735.1"/>
    </source>
</evidence>
<dbReference type="STRING" id="1220589.CD32_17940"/>
<proteinExistence type="predicted"/>
<keyword evidence="1" id="KW-0472">Membrane</keyword>
<accession>A0A0A3IGZ5</accession>
<organism evidence="2 3">
    <name type="scientific">Lysinibacillus odysseyi 34hs-1 = NBRC 100172</name>
    <dbReference type="NCBI Taxonomy" id="1220589"/>
    <lineage>
        <taxon>Bacteria</taxon>
        <taxon>Bacillati</taxon>
        <taxon>Bacillota</taxon>
        <taxon>Bacilli</taxon>
        <taxon>Bacillales</taxon>
        <taxon>Bacillaceae</taxon>
        <taxon>Lysinibacillus</taxon>
    </lineage>
</organism>
<feature type="transmembrane region" description="Helical" evidence="1">
    <location>
        <begin position="36"/>
        <end position="53"/>
    </location>
</feature>
<keyword evidence="3" id="KW-1185">Reference proteome</keyword>
<protein>
    <submittedName>
        <fullName evidence="2">Uncharacterized protein</fullName>
    </submittedName>
</protein>
<reference evidence="2 3" key="1">
    <citation type="submission" date="2014-02" db="EMBL/GenBank/DDBJ databases">
        <title>Draft genome sequence of Lysinibacillus odysseyi NBRC 100172.</title>
        <authorList>
            <person name="Zhang F."/>
            <person name="Wang G."/>
            <person name="Zhang L."/>
        </authorList>
    </citation>
    <scope>NUCLEOTIDE SEQUENCE [LARGE SCALE GENOMIC DNA]</scope>
    <source>
        <strain evidence="2 3">NBRC 100172</strain>
    </source>
</reference>
<dbReference type="AlphaFoldDB" id="A0A0A3IGZ5"/>
<name>A0A0A3IGZ5_9BACI</name>
<sequence length="69" mass="8062">MGSFLYGNRNLKKHWDTHAIQVFALNEKYKYQVAPLYYLGDAIVIVFLYPLFFRNAAFTPCLKQQSVSI</sequence>
<keyword evidence="1" id="KW-0812">Transmembrane</keyword>
<comment type="caution">
    <text evidence="2">The sequence shown here is derived from an EMBL/GenBank/DDBJ whole genome shotgun (WGS) entry which is preliminary data.</text>
</comment>
<dbReference type="EMBL" id="JPVP01000059">
    <property type="protein sequence ID" value="KGR82735.1"/>
    <property type="molecule type" value="Genomic_DNA"/>
</dbReference>
<dbReference type="Proteomes" id="UP000030437">
    <property type="component" value="Unassembled WGS sequence"/>
</dbReference>
<evidence type="ECO:0000256" key="1">
    <source>
        <dbReference type="SAM" id="Phobius"/>
    </source>
</evidence>
<gene>
    <name evidence="2" type="ORF">CD32_17940</name>
</gene>
<evidence type="ECO:0000313" key="3">
    <source>
        <dbReference type="Proteomes" id="UP000030437"/>
    </source>
</evidence>